<reference evidence="11 12" key="1">
    <citation type="journal article" date="2023" name="Commun. Biol.">
        <title>Genome analysis of Parmales, the sister group of diatoms, reveals the evolutionary specialization of diatoms from phago-mixotrophs to photoautotrophs.</title>
        <authorList>
            <person name="Ban H."/>
            <person name="Sato S."/>
            <person name="Yoshikawa S."/>
            <person name="Yamada K."/>
            <person name="Nakamura Y."/>
            <person name="Ichinomiya M."/>
            <person name="Sato N."/>
            <person name="Blanc-Mathieu R."/>
            <person name="Endo H."/>
            <person name="Kuwata A."/>
            <person name="Ogata H."/>
        </authorList>
    </citation>
    <scope>NUCLEOTIDE SEQUENCE [LARGE SCALE GENOMIC DNA]</scope>
</reference>
<organism evidence="11 12">
    <name type="scientific">Tetraparma gracilis</name>
    <dbReference type="NCBI Taxonomy" id="2962635"/>
    <lineage>
        <taxon>Eukaryota</taxon>
        <taxon>Sar</taxon>
        <taxon>Stramenopiles</taxon>
        <taxon>Ochrophyta</taxon>
        <taxon>Bolidophyceae</taxon>
        <taxon>Parmales</taxon>
        <taxon>Triparmaceae</taxon>
        <taxon>Tetraparma</taxon>
    </lineage>
</organism>
<keyword evidence="3 10" id="KW-0812">Transmembrane</keyword>
<evidence type="ECO:0000256" key="1">
    <source>
        <dbReference type="ARBA" id="ARBA00004141"/>
    </source>
</evidence>
<comment type="subcellular location">
    <subcellularLocation>
        <location evidence="1">Membrane</location>
        <topology evidence="1">Multi-pass membrane protein</topology>
    </subcellularLocation>
</comment>
<dbReference type="EMBL" id="BRYB01001058">
    <property type="protein sequence ID" value="GMI42283.1"/>
    <property type="molecule type" value="Genomic_DNA"/>
</dbReference>
<sequence>PPHPRFLRPGAGAAIVGGVGVFVPPVLFNGYSTLNALLADTSPPPPLTALAYSLTKLLTTSFSLGAGLVGGQFAPSLFIGATAGTAFHGFFAPLADLSPANVYSVVGAAAALAAVFRAPAAASLLLLELTDGNVDILLPTAAAAVVAVRVREEVERNATPREERD</sequence>
<protein>
    <recommendedName>
        <fullName evidence="13">Chloride channel protein</fullName>
    </recommendedName>
</protein>
<evidence type="ECO:0000256" key="4">
    <source>
        <dbReference type="ARBA" id="ARBA00022989"/>
    </source>
</evidence>
<feature type="transmembrane region" description="Helical" evidence="10">
    <location>
        <begin position="51"/>
        <end position="70"/>
    </location>
</feature>
<evidence type="ECO:0000256" key="5">
    <source>
        <dbReference type="ARBA" id="ARBA00023065"/>
    </source>
</evidence>
<feature type="transmembrane region" description="Helical" evidence="10">
    <location>
        <begin position="77"/>
        <end position="95"/>
    </location>
</feature>
<evidence type="ECO:0000256" key="10">
    <source>
        <dbReference type="SAM" id="Phobius"/>
    </source>
</evidence>
<keyword evidence="4 10" id="KW-1133">Transmembrane helix</keyword>
<feature type="non-terminal residue" evidence="11">
    <location>
        <position position="1"/>
    </location>
</feature>
<accession>A0ABQ6N7K4</accession>
<evidence type="ECO:0000313" key="11">
    <source>
        <dbReference type="EMBL" id="GMI42283.1"/>
    </source>
</evidence>
<keyword evidence="2" id="KW-0813">Transport</keyword>
<keyword evidence="8" id="KW-0868">Chloride</keyword>
<evidence type="ECO:0008006" key="13">
    <source>
        <dbReference type="Google" id="ProtNLM"/>
    </source>
</evidence>
<evidence type="ECO:0000256" key="3">
    <source>
        <dbReference type="ARBA" id="ARBA00022692"/>
    </source>
</evidence>
<keyword evidence="7" id="KW-0869">Chloride channel</keyword>
<gene>
    <name evidence="11" type="ORF">TeGR_g9463</name>
</gene>
<dbReference type="Gene3D" id="1.10.3080.10">
    <property type="entry name" value="Clc chloride channel"/>
    <property type="match status" value="1"/>
</dbReference>
<dbReference type="InterPro" id="IPR050368">
    <property type="entry name" value="ClC-type_chloride_channel"/>
</dbReference>
<name>A0ABQ6N7K4_9STRA</name>
<comment type="caution">
    <text evidence="11">The sequence shown here is derived from an EMBL/GenBank/DDBJ whole genome shotgun (WGS) entry which is preliminary data.</text>
</comment>
<dbReference type="PRINTS" id="PR00762">
    <property type="entry name" value="CLCHANNEL"/>
</dbReference>
<keyword evidence="12" id="KW-1185">Reference proteome</keyword>
<dbReference type="PANTHER" id="PTHR43427:SF6">
    <property type="entry name" value="CHLORIDE CHANNEL PROTEIN CLC-E"/>
    <property type="match status" value="1"/>
</dbReference>
<keyword evidence="9" id="KW-0407">Ion channel</keyword>
<dbReference type="Pfam" id="PF00654">
    <property type="entry name" value="Voltage_CLC"/>
    <property type="match status" value="1"/>
</dbReference>
<dbReference type="SUPFAM" id="SSF81340">
    <property type="entry name" value="Clc chloride channel"/>
    <property type="match status" value="1"/>
</dbReference>
<evidence type="ECO:0000256" key="2">
    <source>
        <dbReference type="ARBA" id="ARBA00022448"/>
    </source>
</evidence>
<proteinExistence type="predicted"/>
<feature type="transmembrane region" description="Helical" evidence="10">
    <location>
        <begin position="101"/>
        <end position="127"/>
    </location>
</feature>
<evidence type="ECO:0000313" key="12">
    <source>
        <dbReference type="Proteomes" id="UP001165060"/>
    </source>
</evidence>
<dbReference type="Proteomes" id="UP001165060">
    <property type="component" value="Unassembled WGS sequence"/>
</dbReference>
<evidence type="ECO:0000256" key="7">
    <source>
        <dbReference type="ARBA" id="ARBA00023173"/>
    </source>
</evidence>
<dbReference type="InterPro" id="IPR001807">
    <property type="entry name" value="ClC"/>
</dbReference>
<evidence type="ECO:0000256" key="9">
    <source>
        <dbReference type="ARBA" id="ARBA00023303"/>
    </source>
</evidence>
<dbReference type="InterPro" id="IPR014743">
    <property type="entry name" value="Cl-channel_core"/>
</dbReference>
<keyword evidence="5" id="KW-0406">Ion transport</keyword>
<feature type="transmembrane region" description="Helical" evidence="10">
    <location>
        <begin position="12"/>
        <end position="31"/>
    </location>
</feature>
<evidence type="ECO:0000256" key="8">
    <source>
        <dbReference type="ARBA" id="ARBA00023214"/>
    </source>
</evidence>
<dbReference type="PANTHER" id="PTHR43427">
    <property type="entry name" value="CHLORIDE CHANNEL PROTEIN CLC-E"/>
    <property type="match status" value="1"/>
</dbReference>
<evidence type="ECO:0000256" key="6">
    <source>
        <dbReference type="ARBA" id="ARBA00023136"/>
    </source>
</evidence>
<keyword evidence="6 10" id="KW-0472">Membrane</keyword>